<dbReference type="KEGG" id="soa:G3M56_010600"/>
<gene>
    <name evidence="1" type="ORF">G3M56_010600</name>
</gene>
<evidence type="ECO:0000313" key="2">
    <source>
        <dbReference type="Proteomes" id="UP000475117"/>
    </source>
</evidence>
<dbReference type="EMBL" id="CP066776">
    <property type="protein sequence ID" value="QQL44331.1"/>
    <property type="molecule type" value="Genomic_DNA"/>
</dbReference>
<name>A0A6B3L8B5_9BACT</name>
<proteinExistence type="predicted"/>
<evidence type="ECO:0000313" key="1">
    <source>
        <dbReference type="EMBL" id="QQL44331.1"/>
    </source>
</evidence>
<accession>A0A6B3L8B5</accession>
<dbReference type="Proteomes" id="UP000475117">
    <property type="component" value="Chromosome"/>
</dbReference>
<dbReference type="AlphaFoldDB" id="A0A6B3L8B5"/>
<sequence length="246" mass="27187">MRLKKTYVINCGLSEIQLTNTGTNTSTSYPLDTTSGYEAAIHRFFLRFPKRHLIAPIGVVTWHPLVEPPKGAIISAMEKKSSLSEVYFFDPMGTLALKLLQSKAKETITPRQIIIAQFDQQIVSCIFFAGSIYHTTIYDYQRSPDSLLDHIVADLQARHYPPQPPNSAALLKTLTADEGIAMLKQWKAPIGREIAWFNGLSTSGHIPTSTSNGEFTVKHYGSFAEAIQTGSSSVAIDTALQKLVRS</sequence>
<organism evidence="1 2">
    <name type="scientific">Sulfuriroseicoccus oceanibius</name>
    <dbReference type="NCBI Taxonomy" id="2707525"/>
    <lineage>
        <taxon>Bacteria</taxon>
        <taxon>Pseudomonadati</taxon>
        <taxon>Verrucomicrobiota</taxon>
        <taxon>Verrucomicrobiia</taxon>
        <taxon>Verrucomicrobiales</taxon>
        <taxon>Verrucomicrobiaceae</taxon>
        <taxon>Sulfuriroseicoccus</taxon>
    </lineage>
</organism>
<keyword evidence="2" id="KW-1185">Reference proteome</keyword>
<reference evidence="1 2" key="1">
    <citation type="submission" date="2020-12" db="EMBL/GenBank/DDBJ databases">
        <title>Sulforoseuscoccus oceanibium gen. nov., sp. nov., a representative of the phylum Verrucomicrobia with special cytoplasmic membrane, and proposal of Sulforoseuscoccusaceae fam. nov.</title>
        <authorList>
            <person name="Xi F."/>
        </authorList>
    </citation>
    <scope>NUCLEOTIDE SEQUENCE [LARGE SCALE GENOMIC DNA]</scope>
    <source>
        <strain evidence="1 2">T37</strain>
    </source>
</reference>
<protein>
    <submittedName>
        <fullName evidence="1">Uncharacterized protein</fullName>
    </submittedName>
</protein>
<dbReference type="RefSeq" id="WP_164362164.1">
    <property type="nucleotide sequence ID" value="NZ_CP066776.1"/>
</dbReference>